<dbReference type="PANTHER" id="PTHR43782:SF3">
    <property type="entry name" value="ARGINASE"/>
    <property type="match status" value="1"/>
</dbReference>
<name>A0A9D1I7J8_9FIRM</name>
<evidence type="ECO:0000256" key="2">
    <source>
        <dbReference type="ARBA" id="ARBA00022801"/>
    </source>
</evidence>
<comment type="caution">
    <text evidence="5">The sequence shown here is derived from an EMBL/GenBank/DDBJ whole genome shotgun (WGS) entry which is preliminary data.</text>
</comment>
<keyword evidence="2" id="KW-0378">Hydrolase</keyword>
<dbReference type="AlphaFoldDB" id="A0A9D1I7J8"/>
<dbReference type="PROSITE" id="PS51409">
    <property type="entry name" value="ARGINASE_2"/>
    <property type="match status" value="1"/>
</dbReference>
<dbReference type="InterPro" id="IPR023696">
    <property type="entry name" value="Ureohydrolase_dom_sf"/>
</dbReference>
<dbReference type="PANTHER" id="PTHR43782">
    <property type="entry name" value="ARGINASE"/>
    <property type="match status" value="1"/>
</dbReference>
<dbReference type="PRINTS" id="PR00116">
    <property type="entry name" value="ARGINASE"/>
</dbReference>
<evidence type="ECO:0000256" key="1">
    <source>
        <dbReference type="ARBA" id="ARBA00022723"/>
    </source>
</evidence>
<dbReference type="Gene3D" id="3.40.800.10">
    <property type="entry name" value="Ureohydrolase domain"/>
    <property type="match status" value="1"/>
</dbReference>
<evidence type="ECO:0000313" key="5">
    <source>
        <dbReference type="EMBL" id="HIU28395.1"/>
    </source>
</evidence>
<dbReference type="GO" id="GO:0030145">
    <property type="term" value="F:manganese ion binding"/>
    <property type="evidence" value="ECO:0007669"/>
    <property type="project" value="TreeGrafter"/>
</dbReference>
<gene>
    <name evidence="5" type="ORF">IAD16_08455</name>
</gene>
<protein>
    <submittedName>
        <fullName evidence="5">Arginase family protein</fullName>
    </submittedName>
</protein>
<dbReference type="SUPFAM" id="SSF52768">
    <property type="entry name" value="Arginase/deacetylase"/>
    <property type="match status" value="1"/>
</dbReference>
<evidence type="ECO:0000256" key="4">
    <source>
        <dbReference type="PROSITE-ProRule" id="PRU00742"/>
    </source>
</evidence>
<dbReference type="EMBL" id="DVMO01000130">
    <property type="protein sequence ID" value="HIU28395.1"/>
    <property type="molecule type" value="Genomic_DNA"/>
</dbReference>
<evidence type="ECO:0000256" key="3">
    <source>
        <dbReference type="ARBA" id="ARBA00023211"/>
    </source>
</evidence>
<evidence type="ECO:0000313" key="6">
    <source>
        <dbReference type="Proteomes" id="UP000824091"/>
    </source>
</evidence>
<reference evidence="5" key="1">
    <citation type="submission" date="2020-10" db="EMBL/GenBank/DDBJ databases">
        <authorList>
            <person name="Gilroy R."/>
        </authorList>
    </citation>
    <scope>NUCLEOTIDE SEQUENCE</scope>
    <source>
        <strain evidence="5">11300</strain>
    </source>
</reference>
<dbReference type="GO" id="GO:0005829">
    <property type="term" value="C:cytosol"/>
    <property type="evidence" value="ECO:0007669"/>
    <property type="project" value="TreeGrafter"/>
</dbReference>
<reference evidence="5" key="2">
    <citation type="journal article" date="2021" name="PeerJ">
        <title>Extensive microbial diversity within the chicken gut microbiome revealed by metagenomics and culture.</title>
        <authorList>
            <person name="Gilroy R."/>
            <person name="Ravi A."/>
            <person name="Getino M."/>
            <person name="Pursley I."/>
            <person name="Horton D.L."/>
            <person name="Alikhan N.F."/>
            <person name="Baker D."/>
            <person name="Gharbi K."/>
            <person name="Hall N."/>
            <person name="Watson M."/>
            <person name="Adriaenssens E.M."/>
            <person name="Foster-Nyarko E."/>
            <person name="Jarju S."/>
            <person name="Secka A."/>
            <person name="Antonio M."/>
            <person name="Oren A."/>
            <person name="Chaudhuri R.R."/>
            <person name="La Ragione R."/>
            <person name="Hildebrand F."/>
            <person name="Pallen M.J."/>
        </authorList>
    </citation>
    <scope>NUCLEOTIDE SEQUENCE</scope>
    <source>
        <strain evidence="5">11300</strain>
    </source>
</reference>
<organism evidence="5 6">
    <name type="scientific">Candidatus Fimisoma avicola</name>
    <dbReference type="NCBI Taxonomy" id="2840826"/>
    <lineage>
        <taxon>Bacteria</taxon>
        <taxon>Bacillati</taxon>
        <taxon>Bacillota</taxon>
        <taxon>Clostridia</taxon>
        <taxon>Eubacteriales</taxon>
        <taxon>Candidatus Fimisoma</taxon>
    </lineage>
</organism>
<proteinExistence type="inferred from homology"/>
<dbReference type="GO" id="GO:0004053">
    <property type="term" value="F:arginase activity"/>
    <property type="evidence" value="ECO:0007669"/>
    <property type="project" value="TreeGrafter"/>
</dbReference>
<dbReference type="Pfam" id="PF00491">
    <property type="entry name" value="Arginase"/>
    <property type="match status" value="1"/>
</dbReference>
<dbReference type="InterPro" id="IPR006035">
    <property type="entry name" value="Ureohydrolase"/>
</dbReference>
<keyword evidence="3" id="KW-0464">Manganese</keyword>
<keyword evidence="1" id="KW-0479">Metal-binding</keyword>
<accession>A0A9D1I7J8</accession>
<dbReference type="Proteomes" id="UP000824091">
    <property type="component" value="Unassembled WGS sequence"/>
</dbReference>
<comment type="similarity">
    <text evidence="4">Belongs to the arginase family.</text>
</comment>
<sequence>MAKLNKISVIETALDQWEWTVDVDENGDTVINSDVMYINGPRETDYYHTCGVYYKAGVPFEINEVRHQRFDGLEVYQEYFKSFSDACYEAMKPGCGLVVAGGFCTYLPGIVGGIQRALGKGKKLGIVYLDAHGDIETPKMTRSHIVAGLPVSSIVGIDLLDWYGVCGMTEPVEAHNFILTDYHARSYADDFNIKKAGLDIIDERGFNDRELWQRRINELAERVDAILLHIDVDIMESKYVPAFKFPLAPGGQTPEAVMRNVKDVMDTGKVAAVTVMDVCFESEREGHEITYLNAMRVLGTCLENWKEIPEEVGR</sequence>